<evidence type="ECO:0000259" key="12">
    <source>
        <dbReference type="Pfam" id="PF05662"/>
    </source>
</evidence>
<dbReference type="GO" id="GO:0009986">
    <property type="term" value="C:cell surface"/>
    <property type="evidence" value="ECO:0007669"/>
    <property type="project" value="UniProtKB-SubCell"/>
</dbReference>
<accession>A0A133RZI3</accession>
<evidence type="ECO:0000256" key="2">
    <source>
        <dbReference type="ARBA" id="ARBA00004442"/>
    </source>
</evidence>
<comment type="caution">
    <text evidence="13">The sequence shown here is derived from an EMBL/GenBank/DDBJ whole genome shotgun (WGS) entry which is preliminary data.</text>
</comment>
<keyword evidence="9" id="KW-0472">Membrane</keyword>
<dbReference type="Pfam" id="PF03895">
    <property type="entry name" value="YadA_anchor"/>
    <property type="match status" value="1"/>
</dbReference>
<feature type="domain" description="Trimeric autotransporter adhesin YadA-like C-terminal membrane anchor" evidence="11">
    <location>
        <begin position="203"/>
        <end position="257"/>
    </location>
</feature>
<dbReference type="RefSeq" id="WP_005384703.1">
    <property type="nucleotide sequence ID" value="NZ_CBCSFX010000002.1"/>
</dbReference>
<keyword evidence="4" id="KW-0813">Transport</keyword>
<dbReference type="SUPFAM" id="SSF54523">
    <property type="entry name" value="Pili subunits"/>
    <property type="match status" value="1"/>
</dbReference>
<keyword evidence="6" id="KW-0812">Transmembrane</keyword>
<dbReference type="EMBL" id="LRQT01000123">
    <property type="protein sequence ID" value="KXA61142.1"/>
    <property type="molecule type" value="Genomic_DNA"/>
</dbReference>
<comment type="subcellular location">
    <subcellularLocation>
        <location evidence="2">Cell outer membrane</location>
    </subcellularLocation>
    <subcellularLocation>
        <location evidence="1">Cell surface</location>
    </subcellularLocation>
</comment>
<dbReference type="AlphaFoldDB" id="A0A133RZI3"/>
<dbReference type="InterPro" id="IPR005594">
    <property type="entry name" value="YadA_C"/>
</dbReference>
<organism evidence="13">
    <name type="scientific">Veillonella atypica</name>
    <dbReference type="NCBI Taxonomy" id="39777"/>
    <lineage>
        <taxon>Bacteria</taxon>
        <taxon>Bacillati</taxon>
        <taxon>Bacillota</taxon>
        <taxon>Negativicutes</taxon>
        <taxon>Veillonellales</taxon>
        <taxon>Veillonellaceae</taxon>
        <taxon>Veillonella</taxon>
    </lineage>
</organism>
<feature type="domain" description="Trimeric autotransporter adhesin YadA-like stalk" evidence="12">
    <location>
        <begin position="147"/>
        <end position="176"/>
    </location>
</feature>
<dbReference type="InterPro" id="IPR045584">
    <property type="entry name" value="Pilin-like"/>
</dbReference>
<keyword evidence="10" id="KW-0998">Cell outer membrane</keyword>
<protein>
    <submittedName>
        <fullName evidence="13">Hemagglutinin</fullName>
    </submittedName>
</protein>
<dbReference type="InterPro" id="IPR008635">
    <property type="entry name" value="Coiled_stalk_dom"/>
</dbReference>
<evidence type="ECO:0000313" key="13">
    <source>
        <dbReference type="EMBL" id="KXA61142.1"/>
    </source>
</evidence>
<gene>
    <name evidence="13" type="ORF">HMPREF3233_01958</name>
</gene>
<dbReference type="SUPFAM" id="SSF101967">
    <property type="entry name" value="Adhesin YadA, collagen-binding domain"/>
    <property type="match status" value="1"/>
</dbReference>
<name>A0A133RZI3_9FIRM</name>
<dbReference type="InterPro" id="IPR011049">
    <property type="entry name" value="Serralysin-like_metalloprot_C"/>
</dbReference>
<evidence type="ECO:0000259" key="11">
    <source>
        <dbReference type="Pfam" id="PF03895"/>
    </source>
</evidence>
<dbReference type="GO" id="GO:0009279">
    <property type="term" value="C:cell outer membrane"/>
    <property type="evidence" value="ECO:0007669"/>
    <property type="project" value="UniProtKB-SubCell"/>
</dbReference>
<dbReference type="GO" id="GO:0015031">
    <property type="term" value="P:protein transport"/>
    <property type="evidence" value="ECO:0007669"/>
    <property type="project" value="UniProtKB-KW"/>
</dbReference>
<keyword evidence="7" id="KW-0732">Signal</keyword>
<evidence type="ECO:0000256" key="5">
    <source>
        <dbReference type="ARBA" id="ARBA00022452"/>
    </source>
</evidence>
<evidence type="ECO:0000256" key="10">
    <source>
        <dbReference type="ARBA" id="ARBA00023237"/>
    </source>
</evidence>
<proteinExistence type="inferred from homology"/>
<dbReference type="Pfam" id="PF05662">
    <property type="entry name" value="YadA_stalk"/>
    <property type="match status" value="1"/>
</dbReference>
<dbReference type="Gene3D" id="3.30.1300.30">
    <property type="entry name" value="GSPII I/J protein-like"/>
    <property type="match status" value="1"/>
</dbReference>
<keyword evidence="8" id="KW-0653">Protein transport</keyword>
<keyword evidence="5" id="KW-1134">Transmembrane beta strand</keyword>
<evidence type="ECO:0000256" key="6">
    <source>
        <dbReference type="ARBA" id="ARBA00022692"/>
    </source>
</evidence>
<dbReference type="PATRIC" id="fig|39777.7.peg.1927"/>
<sequence>MNKRLLVLTGILSVLSVNVMGAPVNVGTDTITIGSMSSNNRFDGTTISSKQFWINDEFPDGSNERVIIKPGTLSMSNHNTSMDFDDNGLNIVDVGAVNSIVPGTDPSTVKVHATQVKPTGITISDGRPDGINLTYDAEAGIHAGDMKIENVDDGQADTDAVNVRQLRAATANVNVSNIMGNVGSQINKAGAVSAALSGLHYLDYNPNDKWSFATSVGHYKNATAGAIGTSYQPNENTMVHLGVALGSESTFNLGASFKLGYQDPSLKMSRFEMAQQIKDLQADNADLRAELQEIKLALQKIR</sequence>
<dbReference type="Proteomes" id="UP000070226">
    <property type="component" value="Unassembled WGS sequence"/>
</dbReference>
<evidence type="ECO:0000256" key="8">
    <source>
        <dbReference type="ARBA" id="ARBA00022927"/>
    </source>
</evidence>
<evidence type="ECO:0000256" key="3">
    <source>
        <dbReference type="ARBA" id="ARBA00005848"/>
    </source>
</evidence>
<evidence type="ECO:0000256" key="7">
    <source>
        <dbReference type="ARBA" id="ARBA00022729"/>
    </source>
</evidence>
<reference evidence="13 14" key="1">
    <citation type="submission" date="2016-01" db="EMBL/GenBank/DDBJ databases">
        <authorList>
            <person name="Oliw E.H."/>
        </authorList>
    </citation>
    <scope>NUCLEOTIDE SEQUENCE [LARGE SCALE GENOMIC DNA]</scope>
    <source>
        <strain evidence="13 14">CMW7756B</strain>
    </source>
</reference>
<evidence type="ECO:0000313" key="14">
    <source>
        <dbReference type="Proteomes" id="UP000070226"/>
    </source>
</evidence>
<evidence type="ECO:0000256" key="1">
    <source>
        <dbReference type="ARBA" id="ARBA00004241"/>
    </source>
</evidence>
<evidence type="ECO:0000256" key="9">
    <source>
        <dbReference type="ARBA" id="ARBA00023136"/>
    </source>
</evidence>
<evidence type="ECO:0000256" key="4">
    <source>
        <dbReference type="ARBA" id="ARBA00022448"/>
    </source>
</evidence>
<comment type="similarity">
    <text evidence="3">Belongs to the autotransporter-2 (AT-2) (TC 1.B.40) family.</text>
</comment>